<comment type="caution">
    <text evidence="3">The sequence shown here is derived from an EMBL/GenBank/DDBJ whole genome shotgun (WGS) entry which is preliminary data.</text>
</comment>
<organism evidence="3 4">
    <name type="scientific">Puccinia striiformis</name>
    <dbReference type="NCBI Taxonomy" id="27350"/>
    <lineage>
        <taxon>Eukaryota</taxon>
        <taxon>Fungi</taxon>
        <taxon>Dikarya</taxon>
        <taxon>Basidiomycota</taxon>
        <taxon>Pucciniomycotina</taxon>
        <taxon>Pucciniomycetes</taxon>
        <taxon>Pucciniales</taxon>
        <taxon>Pucciniaceae</taxon>
        <taxon>Puccinia</taxon>
    </lineage>
</organism>
<dbReference type="InterPro" id="IPR042171">
    <property type="entry name" value="Acyl-CoA_hotdog"/>
</dbReference>
<dbReference type="InterPro" id="IPR003703">
    <property type="entry name" value="Acyl_CoA_thio"/>
</dbReference>
<dbReference type="InterPro" id="IPR049450">
    <property type="entry name" value="ACOT8-like_C"/>
</dbReference>
<dbReference type="Gene3D" id="2.40.160.210">
    <property type="entry name" value="Acyl-CoA thioesterase, double hotdog domain"/>
    <property type="match status" value="2"/>
</dbReference>
<dbReference type="AlphaFoldDB" id="A0A2S4VKP1"/>
<dbReference type="SUPFAM" id="SSF54637">
    <property type="entry name" value="Thioesterase/thiol ester dehydrase-isomerase"/>
    <property type="match status" value="3"/>
</dbReference>
<gene>
    <name evidence="3" type="ORF">PSTT_06327</name>
</gene>
<proteinExistence type="inferred from homology"/>
<sequence>MAGSKETQRIEESLELQEIDQNIFRSIKLWKFTRGVGAFGGNIIAQAAHAATKTVQVGYHLHSLHVSRRSHLSVKSCGGQLFPVGRVLTYLFDGFDTKVVLLHQFWGCGNTDRNNLSGRQDSDGKSYATRSVKAIQRSRCIFTLLISFHKPEINQAVLQNKIDLSRIPPPEDCQPVETRLQNYVNENLDSIKPKMLEYLQREIEENKLNAIEHRNTRSKRFDQSSNYETSETYWFRSRAKIRSDPAYQKLVLAYASDFRFIGTIGKAMGLNLTGGPRTSMLASLDHSMFFYDHEFEVSEWMLYKMEAEAGKEGRGLVIGRIYTRDGRLIAVCTQEGVVRVEPETTSKVVPKL</sequence>
<dbReference type="PANTHER" id="PTHR11066:SF34">
    <property type="entry name" value="ACYL-COENZYME A THIOESTERASE 8"/>
    <property type="match status" value="1"/>
</dbReference>
<name>A0A2S4VKP1_9BASI</name>
<dbReference type="VEuPathDB" id="FungiDB:PSTT_06327"/>
<dbReference type="InterPro" id="IPR029069">
    <property type="entry name" value="HotDog_dom_sf"/>
</dbReference>
<dbReference type="Pfam" id="PF20789">
    <property type="entry name" value="4HBT_3C"/>
    <property type="match status" value="1"/>
</dbReference>
<evidence type="ECO:0000313" key="4">
    <source>
        <dbReference type="Proteomes" id="UP000239156"/>
    </source>
</evidence>
<dbReference type="VEuPathDB" id="FungiDB:PSHT_05334"/>
<dbReference type="CDD" id="cd03444">
    <property type="entry name" value="Thioesterase_II_repeat1"/>
    <property type="match status" value="1"/>
</dbReference>
<dbReference type="GO" id="GO:0006637">
    <property type="term" value="P:acyl-CoA metabolic process"/>
    <property type="evidence" value="ECO:0007669"/>
    <property type="project" value="InterPro"/>
</dbReference>
<dbReference type="PANTHER" id="PTHR11066">
    <property type="entry name" value="ACYL-COA THIOESTERASE"/>
    <property type="match status" value="1"/>
</dbReference>
<dbReference type="GO" id="GO:0047617">
    <property type="term" value="F:fatty acyl-CoA hydrolase activity"/>
    <property type="evidence" value="ECO:0007669"/>
    <property type="project" value="InterPro"/>
</dbReference>
<reference evidence="3" key="1">
    <citation type="submission" date="2017-12" db="EMBL/GenBank/DDBJ databases">
        <title>Gene loss provides genomic basis for host adaptation in cereal stripe rust fungi.</title>
        <authorList>
            <person name="Xia C."/>
        </authorList>
    </citation>
    <scope>NUCLEOTIDE SEQUENCE [LARGE SCALE GENOMIC DNA]</scope>
    <source>
        <strain evidence="3">93-210</strain>
    </source>
</reference>
<evidence type="ECO:0000313" key="3">
    <source>
        <dbReference type="EMBL" id="POW10111.1"/>
    </source>
</evidence>
<evidence type="ECO:0000259" key="2">
    <source>
        <dbReference type="Pfam" id="PF20789"/>
    </source>
</evidence>
<accession>A0A2S4VKP1</accession>
<dbReference type="Proteomes" id="UP000239156">
    <property type="component" value="Unassembled WGS sequence"/>
</dbReference>
<dbReference type="GO" id="GO:0009062">
    <property type="term" value="P:fatty acid catabolic process"/>
    <property type="evidence" value="ECO:0007669"/>
    <property type="project" value="TreeGrafter"/>
</dbReference>
<evidence type="ECO:0000256" key="1">
    <source>
        <dbReference type="ARBA" id="ARBA00006538"/>
    </source>
</evidence>
<protein>
    <recommendedName>
        <fullName evidence="2">Acyl-CoA thioesterase-like C-terminal domain-containing protein</fullName>
    </recommendedName>
</protein>
<dbReference type="CDD" id="cd03445">
    <property type="entry name" value="Thioesterase_II_repeat2"/>
    <property type="match status" value="1"/>
</dbReference>
<dbReference type="GO" id="GO:0005782">
    <property type="term" value="C:peroxisomal matrix"/>
    <property type="evidence" value="ECO:0007669"/>
    <property type="project" value="UniProtKB-SubCell"/>
</dbReference>
<comment type="similarity">
    <text evidence="1">Belongs to the C/M/P thioester hydrolase family.</text>
</comment>
<dbReference type="EMBL" id="PKSL01000049">
    <property type="protein sequence ID" value="POW10111.1"/>
    <property type="molecule type" value="Genomic_DNA"/>
</dbReference>
<feature type="domain" description="Acyl-CoA thioesterase-like C-terminal" evidence="2">
    <location>
        <begin position="210"/>
        <end position="338"/>
    </location>
</feature>
<keyword evidence="4" id="KW-1185">Reference proteome</keyword>